<keyword evidence="4" id="KW-0282">Flagellum</keyword>
<comment type="subunit">
    <text evidence="9">Microtubule inner protein component of sperm flagellar doublet microtubules.</text>
</comment>
<evidence type="ECO:0000256" key="5">
    <source>
        <dbReference type="ARBA" id="ARBA00023054"/>
    </source>
</evidence>
<evidence type="ECO:0000256" key="1">
    <source>
        <dbReference type="ARBA" id="ARBA00004611"/>
    </source>
</evidence>
<sequence>MAQKDSDIFGGVEIDAKVELMRRRNAARVQKMLDARERTIGIDSDFLAAQCEEKRERAAAEDAETAAYGDYEARIREVVWARERAEAAQGEELKAELKGEWAAHATLRAQAAAEAKISAPVQPDLCGMSAAQKFDGEDHAYVRRQELQGKQVQSWLVQQMEEKAARAGEEHDEDARYALYESFVAAQRGDMERDEAERRARTKAALAAANVDDAAKRAARLAGTAADVAALERAEVSARLYDPSLIETTSTAKSRLGDHRYRPDHFKGLAREQVRDIIASNEAIIAANKLAKEEGKDADVDYDNSQAELLRLAHEDEEQHQATVRRAAMEHAEELLAMRDVEREKIRKSKEDRFGYIQGGYLDGFGTSCR</sequence>
<comment type="similarity">
    <text evidence="2">Belongs to the RIB43A family.</text>
</comment>
<keyword evidence="11" id="KW-1185">Reference proteome</keyword>
<keyword evidence="6" id="KW-0969">Cilium</keyword>
<gene>
    <name evidence="10" type="ORF">SO694_00115013</name>
</gene>
<keyword evidence="8" id="KW-0966">Cell projection</keyword>
<keyword evidence="3" id="KW-0963">Cytoplasm</keyword>
<evidence type="ECO:0000256" key="6">
    <source>
        <dbReference type="ARBA" id="ARBA00023069"/>
    </source>
</evidence>
<evidence type="ECO:0000313" key="11">
    <source>
        <dbReference type="Proteomes" id="UP001363151"/>
    </source>
</evidence>
<protein>
    <recommendedName>
        <fullName evidence="12">RIB43A-like with coiled-coils protein 2</fullName>
    </recommendedName>
</protein>
<evidence type="ECO:0008006" key="12">
    <source>
        <dbReference type="Google" id="ProtNLM"/>
    </source>
</evidence>
<evidence type="ECO:0000256" key="8">
    <source>
        <dbReference type="ARBA" id="ARBA00023273"/>
    </source>
</evidence>
<evidence type="ECO:0000313" key="10">
    <source>
        <dbReference type="EMBL" id="KAK7240391.1"/>
    </source>
</evidence>
<dbReference type="PANTHER" id="PTHR14517">
    <property type="entry name" value="RIB43A-RELATED"/>
    <property type="match status" value="1"/>
</dbReference>
<dbReference type="PANTHER" id="PTHR14517:SF6">
    <property type="entry name" value="RE41410P"/>
    <property type="match status" value="1"/>
</dbReference>
<keyword evidence="7" id="KW-0206">Cytoskeleton</keyword>
<accession>A0ABR1FWL5</accession>
<comment type="caution">
    <text evidence="10">The sequence shown here is derived from an EMBL/GenBank/DDBJ whole genome shotgun (WGS) entry which is preliminary data.</text>
</comment>
<evidence type="ECO:0000256" key="4">
    <source>
        <dbReference type="ARBA" id="ARBA00022846"/>
    </source>
</evidence>
<evidence type="ECO:0000256" key="9">
    <source>
        <dbReference type="ARBA" id="ARBA00046435"/>
    </source>
</evidence>
<dbReference type="Proteomes" id="UP001363151">
    <property type="component" value="Unassembled WGS sequence"/>
</dbReference>
<comment type="subcellular location">
    <subcellularLocation>
        <location evidence="1">Cytoplasm</location>
        <location evidence="1">Cytoskeleton</location>
        <location evidence="1">Flagellum axoneme</location>
    </subcellularLocation>
</comment>
<proteinExistence type="inferred from homology"/>
<name>A0ABR1FWL5_AURAN</name>
<organism evidence="10 11">
    <name type="scientific">Aureococcus anophagefferens</name>
    <name type="common">Harmful bloom alga</name>
    <dbReference type="NCBI Taxonomy" id="44056"/>
    <lineage>
        <taxon>Eukaryota</taxon>
        <taxon>Sar</taxon>
        <taxon>Stramenopiles</taxon>
        <taxon>Ochrophyta</taxon>
        <taxon>Pelagophyceae</taxon>
        <taxon>Pelagomonadales</taxon>
        <taxon>Pelagomonadaceae</taxon>
        <taxon>Aureococcus</taxon>
    </lineage>
</organism>
<dbReference type="InterPro" id="IPR008805">
    <property type="entry name" value="RIB43A"/>
</dbReference>
<dbReference type="Pfam" id="PF05914">
    <property type="entry name" value="RIB43A"/>
    <property type="match status" value="1"/>
</dbReference>
<evidence type="ECO:0000256" key="3">
    <source>
        <dbReference type="ARBA" id="ARBA00022490"/>
    </source>
</evidence>
<dbReference type="EMBL" id="JBBJCI010000214">
    <property type="protein sequence ID" value="KAK7240391.1"/>
    <property type="molecule type" value="Genomic_DNA"/>
</dbReference>
<reference evidence="10 11" key="1">
    <citation type="submission" date="2024-03" db="EMBL/GenBank/DDBJ databases">
        <title>Aureococcus anophagefferens CCMP1851 and Kratosvirus quantuckense: Draft genome of a second virus-susceptible host strain in the model system.</title>
        <authorList>
            <person name="Chase E."/>
            <person name="Truchon A.R."/>
            <person name="Schepens W."/>
            <person name="Wilhelm S.W."/>
        </authorList>
    </citation>
    <scope>NUCLEOTIDE SEQUENCE [LARGE SCALE GENOMIC DNA]</scope>
    <source>
        <strain evidence="10 11">CCMP1851</strain>
    </source>
</reference>
<keyword evidence="5" id="KW-0175">Coiled coil</keyword>
<evidence type="ECO:0000256" key="7">
    <source>
        <dbReference type="ARBA" id="ARBA00023212"/>
    </source>
</evidence>
<evidence type="ECO:0000256" key="2">
    <source>
        <dbReference type="ARBA" id="ARBA00006875"/>
    </source>
</evidence>